<accession>A0A5J6ZCZ9</accession>
<dbReference type="InterPro" id="IPR017703">
    <property type="entry name" value="YgfZ/GCV_T_CS"/>
</dbReference>
<dbReference type="OrthoDB" id="9796287at2"/>
<dbReference type="InterPro" id="IPR029043">
    <property type="entry name" value="GcvT/YgfZ_C"/>
</dbReference>
<dbReference type="NCBIfam" id="NF007110">
    <property type="entry name" value="PRK09559.1"/>
    <property type="match status" value="1"/>
</dbReference>
<dbReference type="GO" id="GO:0016226">
    <property type="term" value="P:iron-sulfur cluster assembly"/>
    <property type="evidence" value="ECO:0007669"/>
    <property type="project" value="TreeGrafter"/>
</dbReference>
<evidence type="ECO:0000313" key="2">
    <source>
        <dbReference type="EMBL" id="QFQ32598.1"/>
    </source>
</evidence>
<dbReference type="NCBIfam" id="TIGR03317">
    <property type="entry name" value="ygfZ_signature"/>
    <property type="match status" value="1"/>
</dbReference>
<dbReference type="Gene3D" id="3.30.70.1400">
    <property type="entry name" value="Aminomethyltransferase beta-barrel domains"/>
    <property type="match status" value="1"/>
</dbReference>
<dbReference type="Pfam" id="PF21130">
    <property type="entry name" value="YgfZ_barrel"/>
    <property type="match status" value="1"/>
</dbReference>
<dbReference type="InterPro" id="IPR045179">
    <property type="entry name" value="YgfZ/GcvT"/>
</dbReference>
<dbReference type="SUPFAM" id="SSF101790">
    <property type="entry name" value="Aminomethyltransferase beta-barrel domain"/>
    <property type="match status" value="1"/>
</dbReference>
<dbReference type="AlphaFoldDB" id="A0A5J6ZCZ9"/>
<feature type="domain" description="tRNA-modifying protein YgfZ-like beta-barrel" evidence="1">
    <location>
        <begin position="244"/>
        <end position="309"/>
    </location>
</feature>
<dbReference type="Proteomes" id="UP000325981">
    <property type="component" value="Chromosome"/>
</dbReference>
<reference evidence="2 3" key="1">
    <citation type="submission" date="2019-07" db="EMBL/GenBank/DDBJ databases">
        <title>Buchnera limit thermal tolerance of host aphids.</title>
        <authorList>
            <person name="Zhang B."/>
            <person name="Moran N."/>
        </authorList>
    </citation>
    <scope>NUCLEOTIDE SEQUENCE [LARGE SCALE GENOMIC DNA]</scope>
    <source>
        <strain evidence="2 3">Afa-UT1</strain>
    </source>
</reference>
<dbReference type="SUPFAM" id="SSF103025">
    <property type="entry name" value="Folate-binding domain"/>
    <property type="match status" value="1"/>
</dbReference>
<dbReference type="PANTHER" id="PTHR22602:SF0">
    <property type="entry name" value="TRANSFERASE CAF17, MITOCHONDRIAL-RELATED"/>
    <property type="match status" value="1"/>
</dbReference>
<dbReference type="PANTHER" id="PTHR22602">
    <property type="entry name" value="TRANSFERASE CAF17, MITOCHONDRIAL-RELATED"/>
    <property type="match status" value="1"/>
</dbReference>
<dbReference type="InterPro" id="IPR048451">
    <property type="entry name" value="YgfZ_barrel"/>
</dbReference>
<organism evidence="2 3">
    <name type="scientific">Buchnera aphidicola</name>
    <name type="common">Aphis fabae</name>
    <dbReference type="NCBI Taxonomy" id="571430"/>
    <lineage>
        <taxon>Bacteria</taxon>
        <taxon>Pseudomonadati</taxon>
        <taxon>Pseudomonadota</taxon>
        <taxon>Gammaproteobacteria</taxon>
        <taxon>Enterobacterales</taxon>
        <taxon>Erwiniaceae</taxon>
        <taxon>Buchnera</taxon>
    </lineage>
</organism>
<dbReference type="EMBL" id="CP042427">
    <property type="protein sequence ID" value="QFQ32598.1"/>
    <property type="molecule type" value="Genomic_DNA"/>
</dbReference>
<dbReference type="RefSeq" id="WP_158347858.1">
    <property type="nucleotide sequence ID" value="NZ_CP042427.1"/>
</dbReference>
<protein>
    <submittedName>
        <fullName evidence="2">tRNA-modifying protein YgfZ</fullName>
    </submittedName>
</protein>
<gene>
    <name evidence="2" type="primary">ygfZ</name>
    <name evidence="2" type="ORF">FQV33_01145</name>
</gene>
<dbReference type="Gene3D" id="2.40.30.160">
    <property type="match status" value="1"/>
</dbReference>
<proteinExistence type="predicted"/>
<evidence type="ECO:0000259" key="1">
    <source>
        <dbReference type="Pfam" id="PF21130"/>
    </source>
</evidence>
<evidence type="ECO:0000313" key="3">
    <source>
        <dbReference type="Proteomes" id="UP000325981"/>
    </source>
</evidence>
<dbReference type="Gene3D" id="3.30.70.1630">
    <property type="match status" value="1"/>
</dbReference>
<sequence>MSLFNFPKNTIYSSIQLPLTLISLEKWSIIYVDGSDSKKFLQNQLTIDMNDLKEKQYKMCAYCNLHGKVYSTMLLFHYRKGYACIIKRSLLDLQIKEFKKYTIFLQVQIHQLDDVFLLGLSGKNSKLFLSTQFIDIPNNSMPVISNDKTTILWFSNPCERFLLVLSLKNFLLLKQKINKKIVLNNSKQWTLLDIEAGYPIIGKTMSQKFLPQSINLDKLEAISFNKGCYYGQEIIARIFYKNLNKHSLYLLSSKGSINPKIGSIIKIKILNKWFRIGFLLAIVHLYSNEIWIQAVLNQSVNIKNIFRISGFKTIFLIKN</sequence>
<name>A0A5J6ZCZ9_9GAMM</name>